<dbReference type="InterPro" id="IPR029068">
    <property type="entry name" value="Glyas_Bleomycin-R_OHBP_Dase"/>
</dbReference>
<dbReference type="SUPFAM" id="SSF54593">
    <property type="entry name" value="Glyoxalase/Bleomycin resistance protein/Dihydroxybiphenyl dioxygenase"/>
    <property type="match status" value="1"/>
</dbReference>
<organism evidence="3 4">
    <name type="scientific">Actinomycetospora straminea</name>
    <dbReference type="NCBI Taxonomy" id="663607"/>
    <lineage>
        <taxon>Bacteria</taxon>
        <taxon>Bacillati</taxon>
        <taxon>Actinomycetota</taxon>
        <taxon>Actinomycetes</taxon>
        <taxon>Pseudonocardiales</taxon>
        <taxon>Pseudonocardiaceae</taxon>
        <taxon>Actinomycetospora</taxon>
    </lineage>
</organism>
<dbReference type="Pfam" id="PF00903">
    <property type="entry name" value="Glyoxalase"/>
    <property type="match status" value="1"/>
</dbReference>
<dbReference type="PROSITE" id="PS51819">
    <property type="entry name" value="VOC"/>
    <property type="match status" value="1"/>
</dbReference>
<dbReference type="Gene3D" id="3.10.180.10">
    <property type="entry name" value="2,3-Dihydroxybiphenyl 1,2-Dioxygenase, domain 1"/>
    <property type="match status" value="1"/>
</dbReference>
<dbReference type="EMBL" id="BAABHQ010000006">
    <property type="protein sequence ID" value="GAA4875569.1"/>
    <property type="molecule type" value="Genomic_DNA"/>
</dbReference>
<dbReference type="InterPro" id="IPR037523">
    <property type="entry name" value="VOC_core"/>
</dbReference>
<evidence type="ECO:0000259" key="2">
    <source>
        <dbReference type="PROSITE" id="PS51819"/>
    </source>
</evidence>
<reference evidence="4" key="1">
    <citation type="journal article" date="2019" name="Int. J. Syst. Evol. Microbiol.">
        <title>The Global Catalogue of Microorganisms (GCM) 10K type strain sequencing project: providing services to taxonomists for standard genome sequencing and annotation.</title>
        <authorList>
            <consortium name="The Broad Institute Genomics Platform"/>
            <consortium name="The Broad Institute Genome Sequencing Center for Infectious Disease"/>
            <person name="Wu L."/>
            <person name="Ma J."/>
        </authorList>
    </citation>
    <scope>NUCLEOTIDE SEQUENCE [LARGE SCALE GENOMIC DNA]</scope>
    <source>
        <strain evidence="4">JCM 17983</strain>
    </source>
</reference>
<protein>
    <recommendedName>
        <fullName evidence="2">VOC domain-containing protein</fullName>
    </recommendedName>
</protein>
<feature type="compositionally biased region" description="Low complexity" evidence="1">
    <location>
        <begin position="147"/>
        <end position="166"/>
    </location>
</feature>
<proteinExistence type="predicted"/>
<sequence>MLPVTDIAASAQFYTRLLGLTVMREFVHDGQVTGCSLGDPRIGFALSLRWRASLEGPADLRGEHPIIWQVRDAAALERYRRHAAALGLSPTSRRHDDADLVSVIDPDGIDVLVGVPVRPWGHFRGYELTADGYRHSHDRPLIGCDEGTAAAGPSTPASSSPTPAPG</sequence>
<dbReference type="InterPro" id="IPR004360">
    <property type="entry name" value="Glyas_Fos-R_dOase_dom"/>
</dbReference>
<evidence type="ECO:0000313" key="3">
    <source>
        <dbReference type="EMBL" id="GAA4875569.1"/>
    </source>
</evidence>
<feature type="region of interest" description="Disordered" evidence="1">
    <location>
        <begin position="139"/>
        <end position="166"/>
    </location>
</feature>
<gene>
    <name evidence="3" type="ORF">GCM10023203_27180</name>
</gene>
<dbReference type="Proteomes" id="UP001500457">
    <property type="component" value="Unassembled WGS sequence"/>
</dbReference>
<keyword evidence="4" id="KW-1185">Reference proteome</keyword>
<comment type="caution">
    <text evidence="3">The sequence shown here is derived from an EMBL/GenBank/DDBJ whole genome shotgun (WGS) entry which is preliminary data.</text>
</comment>
<name>A0ABP9EDH3_9PSEU</name>
<feature type="domain" description="VOC" evidence="2">
    <location>
        <begin position="1"/>
        <end position="116"/>
    </location>
</feature>
<accession>A0ABP9EDH3</accession>
<evidence type="ECO:0000313" key="4">
    <source>
        <dbReference type="Proteomes" id="UP001500457"/>
    </source>
</evidence>
<dbReference type="CDD" id="cd06587">
    <property type="entry name" value="VOC"/>
    <property type="match status" value="1"/>
</dbReference>
<evidence type="ECO:0000256" key="1">
    <source>
        <dbReference type="SAM" id="MobiDB-lite"/>
    </source>
</evidence>